<accession>A0A5B2WHY2</accession>
<dbReference type="Proteomes" id="UP000323454">
    <property type="component" value="Unassembled WGS sequence"/>
</dbReference>
<organism evidence="1 2">
    <name type="scientific">Solihabitans fulvus</name>
    <dbReference type="NCBI Taxonomy" id="1892852"/>
    <lineage>
        <taxon>Bacteria</taxon>
        <taxon>Bacillati</taxon>
        <taxon>Actinomycetota</taxon>
        <taxon>Actinomycetes</taxon>
        <taxon>Pseudonocardiales</taxon>
        <taxon>Pseudonocardiaceae</taxon>
        <taxon>Solihabitans</taxon>
    </lineage>
</organism>
<dbReference type="InterPro" id="IPR011051">
    <property type="entry name" value="RmlC_Cupin_sf"/>
</dbReference>
<reference evidence="1 2" key="2">
    <citation type="submission" date="2019-09" db="EMBL/GenBank/DDBJ databases">
        <authorList>
            <person name="Jin C."/>
        </authorList>
    </citation>
    <scope>NUCLEOTIDE SEQUENCE [LARGE SCALE GENOMIC DNA]</scope>
    <source>
        <strain evidence="1 2">AN110305</strain>
    </source>
</reference>
<dbReference type="InterPro" id="IPR014710">
    <property type="entry name" value="RmlC-like_jellyroll"/>
</dbReference>
<name>A0A5B2WHY2_9PSEU</name>
<evidence type="ECO:0008006" key="3">
    <source>
        <dbReference type="Google" id="ProtNLM"/>
    </source>
</evidence>
<keyword evidence="2" id="KW-1185">Reference proteome</keyword>
<evidence type="ECO:0000313" key="1">
    <source>
        <dbReference type="EMBL" id="KAA2251441.1"/>
    </source>
</evidence>
<dbReference type="RefSeq" id="WP_149854602.1">
    <property type="nucleotide sequence ID" value="NZ_VUOB01000078.1"/>
</dbReference>
<gene>
    <name evidence="1" type="ORF">F0L68_37145</name>
</gene>
<dbReference type="OrthoDB" id="4205621at2"/>
<proteinExistence type="predicted"/>
<comment type="caution">
    <text evidence="1">The sequence shown here is derived from an EMBL/GenBank/DDBJ whole genome shotgun (WGS) entry which is preliminary data.</text>
</comment>
<dbReference type="SUPFAM" id="SSF51182">
    <property type="entry name" value="RmlC-like cupins"/>
    <property type="match status" value="1"/>
</dbReference>
<dbReference type="AlphaFoldDB" id="A0A5B2WHY2"/>
<dbReference type="Gene3D" id="2.60.120.10">
    <property type="entry name" value="Jelly Rolls"/>
    <property type="match status" value="1"/>
</dbReference>
<sequence length="125" mass="13078">MSNGYSIPVVRLHADDEGESHFDDERFSFAMAEFAPPAPAILVSPAAAATRSLFLALPDGWSGPAHPAPTRQLMVLMSGAIEVTASDGECRRFAAGDVLLVEDTTGKGHTTRSVAPDSVAVVVQA</sequence>
<reference evidence="1 2" key="1">
    <citation type="submission" date="2019-09" db="EMBL/GenBank/DDBJ databases">
        <title>Goodfellowia gen. nov., a new genus of the Pseudonocardineae related to Actinoalloteichus, containing Goodfellowia coeruleoviolacea gen. nov., comb. nov. gen. nov., comb. nov.</title>
        <authorList>
            <person name="Labeda D."/>
        </authorList>
    </citation>
    <scope>NUCLEOTIDE SEQUENCE [LARGE SCALE GENOMIC DNA]</scope>
    <source>
        <strain evidence="1 2">AN110305</strain>
    </source>
</reference>
<protein>
    <recommendedName>
        <fullName evidence="3">Cupin domain-containing protein</fullName>
    </recommendedName>
</protein>
<dbReference type="EMBL" id="VUOB01000078">
    <property type="protein sequence ID" value="KAA2251441.1"/>
    <property type="molecule type" value="Genomic_DNA"/>
</dbReference>
<evidence type="ECO:0000313" key="2">
    <source>
        <dbReference type="Proteomes" id="UP000323454"/>
    </source>
</evidence>